<protein>
    <submittedName>
        <fullName evidence="1">Uncharacterized protein</fullName>
    </submittedName>
</protein>
<sequence length="99" mass="10780">MMHKKREQKQFHPKLGQTQFRLLCDNTTAGGLIGANIAALQRDTTSRITTANLRVVTIVADYSLTRVIDVGSVEMKVSPAQEALVRVFARLVEAAAAAV</sequence>
<dbReference type="EMBL" id="JBDFQZ010000006">
    <property type="protein sequence ID" value="KAK9713179.1"/>
    <property type="molecule type" value="Genomic_DNA"/>
</dbReference>
<proteinExistence type="predicted"/>
<reference evidence="1" key="1">
    <citation type="submission" date="2024-03" db="EMBL/GenBank/DDBJ databases">
        <title>WGS assembly of Saponaria officinalis var. Norfolk2.</title>
        <authorList>
            <person name="Jenkins J."/>
            <person name="Shu S."/>
            <person name="Grimwood J."/>
            <person name="Barry K."/>
            <person name="Goodstein D."/>
            <person name="Schmutz J."/>
            <person name="Leebens-Mack J."/>
            <person name="Osbourn A."/>
        </authorList>
    </citation>
    <scope>NUCLEOTIDE SEQUENCE [LARGE SCALE GENOMIC DNA]</scope>
    <source>
        <strain evidence="1">JIC</strain>
    </source>
</reference>
<name>A0AAW1K532_SAPOF</name>
<evidence type="ECO:0000313" key="1">
    <source>
        <dbReference type="EMBL" id="KAK9713179.1"/>
    </source>
</evidence>
<accession>A0AAW1K532</accession>
<comment type="caution">
    <text evidence="1">The sequence shown here is derived from an EMBL/GenBank/DDBJ whole genome shotgun (WGS) entry which is preliminary data.</text>
</comment>
<keyword evidence="2" id="KW-1185">Reference proteome</keyword>
<gene>
    <name evidence="1" type="ORF">RND81_06G009200</name>
</gene>
<organism evidence="1 2">
    <name type="scientific">Saponaria officinalis</name>
    <name type="common">Common soapwort</name>
    <name type="synonym">Lychnis saponaria</name>
    <dbReference type="NCBI Taxonomy" id="3572"/>
    <lineage>
        <taxon>Eukaryota</taxon>
        <taxon>Viridiplantae</taxon>
        <taxon>Streptophyta</taxon>
        <taxon>Embryophyta</taxon>
        <taxon>Tracheophyta</taxon>
        <taxon>Spermatophyta</taxon>
        <taxon>Magnoliopsida</taxon>
        <taxon>eudicotyledons</taxon>
        <taxon>Gunneridae</taxon>
        <taxon>Pentapetalae</taxon>
        <taxon>Caryophyllales</taxon>
        <taxon>Caryophyllaceae</taxon>
        <taxon>Caryophylleae</taxon>
        <taxon>Saponaria</taxon>
    </lineage>
</organism>
<dbReference type="Proteomes" id="UP001443914">
    <property type="component" value="Unassembled WGS sequence"/>
</dbReference>
<evidence type="ECO:0000313" key="2">
    <source>
        <dbReference type="Proteomes" id="UP001443914"/>
    </source>
</evidence>
<dbReference type="AlphaFoldDB" id="A0AAW1K532"/>